<reference evidence="3" key="1">
    <citation type="submission" date="2020-05" db="EMBL/GenBank/DDBJ databases">
        <authorList>
            <person name="Chiriac C."/>
            <person name="Salcher M."/>
            <person name="Ghai R."/>
            <person name="Kavagutti S V."/>
        </authorList>
    </citation>
    <scope>NUCLEOTIDE SEQUENCE</scope>
</reference>
<dbReference type="GO" id="GO:0016491">
    <property type="term" value="F:oxidoreductase activity"/>
    <property type="evidence" value="ECO:0007669"/>
    <property type="project" value="UniProtKB-KW"/>
</dbReference>
<dbReference type="InterPro" id="IPR009010">
    <property type="entry name" value="Asp_de-COase-like_dom_sf"/>
</dbReference>
<accession>A0A6J7VUD1</accession>
<dbReference type="GO" id="GO:0043546">
    <property type="term" value="F:molybdopterin cofactor binding"/>
    <property type="evidence" value="ECO:0007669"/>
    <property type="project" value="InterPro"/>
</dbReference>
<evidence type="ECO:0000259" key="2">
    <source>
        <dbReference type="Pfam" id="PF01568"/>
    </source>
</evidence>
<dbReference type="Gene3D" id="2.40.40.20">
    <property type="match status" value="1"/>
</dbReference>
<protein>
    <submittedName>
        <fullName evidence="3">Unannotated protein</fullName>
    </submittedName>
</protein>
<name>A0A6J7VUD1_9ZZZZ</name>
<dbReference type="PANTHER" id="PTHR43105">
    <property type="entry name" value="RESPIRATORY NITRATE REDUCTASE"/>
    <property type="match status" value="1"/>
</dbReference>
<dbReference type="PANTHER" id="PTHR43105:SF9">
    <property type="entry name" value="NADPH-FE(3+) OXIDOREDUCTASE SUBUNIT ALPHA"/>
    <property type="match status" value="1"/>
</dbReference>
<sequence>MRDNPHGVDLGPLQPRLPDALRTPSGKVELAPAEILADLARLEAAMHDVDTEEFLLVGRRHLRSNNSWMHNIEALVKGKSRCTLQIHPDDAHRLGVVDGGRVRVTSRVGTIDVDAEVTQDIRSHVVSLPHGWGHGLRGTKMQIAAEKSGTNTNILTDQEQMDPLSGNAVLNGIPVTVVVM</sequence>
<proteinExistence type="predicted"/>
<gene>
    <name evidence="3" type="ORF">UFOPK4410_01042</name>
</gene>
<dbReference type="AlphaFoldDB" id="A0A6J7VUD1"/>
<dbReference type="Pfam" id="PF01568">
    <property type="entry name" value="Molydop_binding"/>
    <property type="match status" value="1"/>
</dbReference>
<keyword evidence="1" id="KW-0560">Oxidoreductase</keyword>
<dbReference type="InterPro" id="IPR050123">
    <property type="entry name" value="Prok_molybdopt-oxidoreductase"/>
</dbReference>
<dbReference type="SUPFAM" id="SSF50692">
    <property type="entry name" value="ADC-like"/>
    <property type="match status" value="1"/>
</dbReference>
<evidence type="ECO:0000313" key="3">
    <source>
        <dbReference type="EMBL" id="CAB5121014.1"/>
    </source>
</evidence>
<organism evidence="3">
    <name type="scientific">freshwater metagenome</name>
    <dbReference type="NCBI Taxonomy" id="449393"/>
    <lineage>
        <taxon>unclassified sequences</taxon>
        <taxon>metagenomes</taxon>
        <taxon>ecological metagenomes</taxon>
    </lineage>
</organism>
<dbReference type="InterPro" id="IPR006657">
    <property type="entry name" value="MoPterin_dinucl-bd_dom"/>
</dbReference>
<dbReference type="EMBL" id="CAFBRV010000124">
    <property type="protein sequence ID" value="CAB5121014.1"/>
    <property type="molecule type" value="Genomic_DNA"/>
</dbReference>
<evidence type="ECO:0000256" key="1">
    <source>
        <dbReference type="ARBA" id="ARBA00023002"/>
    </source>
</evidence>
<dbReference type="GO" id="GO:0016020">
    <property type="term" value="C:membrane"/>
    <property type="evidence" value="ECO:0007669"/>
    <property type="project" value="TreeGrafter"/>
</dbReference>
<feature type="domain" description="Molybdopterin dinucleotide-binding" evidence="2">
    <location>
        <begin position="54"/>
        <end position="171"/>
    </location>
</feature>